<proteinExistence type="predicted"/>
<dbReference type="AlphaFoldDB" id="A0A9D4J1Y0"/>
<protein>
    <submittedName>
        <fullName evidence="1">Uncharacterized protein</fullName>
    </submittedName>
</protein>
<organism evidence="1 2">
    <name type="scientific">Dreissena polymorpha</name>
    <name type="common">Zebra mussel</name>
    <name type="synonym">Mytilus polymorpha</name>
    <dbReference type="NCBI Taxonomy" id="45954"/>
    <lineage>
        <taxon>Eukaryota</taxon>
        <taxon>Metazoa</taxon>
        <taxon>Spiralia</taxon>
        <taxon>Lophotrochozoa</taxon>
        <taxon>Mollusca</taxon>
        <taxon>Bivalvia</taxon>
        <taxon>Autobranchia</taxon>
        <taxon>Heteroconchia</taxon>
        <taxon>Euheterodonta</taxon>
        <taxon>Imparidentia</taxon>
        <taxon>Neoheterodontei</taxon>
        <taxon>Myida</taxon>
        <taxon>Dreissenoidea</taxon>
        <taxon>Dreissenidae</taxon>
        <taxon>Dreissena</taxon>
    </lineage>
</organism>
<name>A0A9D4J1Y0_DREPO</name>
<dbReference type="Proteomes" id="UP000828390">
    <property type="component" value="Unassembled WGS sequence"/>
</dbReference>
<evidence type="ECO:0000313" key="1">
    <source>
        <dbReference type="EMBL" id="KAH3795305.1"/>
    </source>
</evidence>
<dbReference type="EMBL" id="JAIWYP010000007">
    <property type="protein sequence ID" value="KAH3795305.1"/>
    <property type="molecule type" value="Genomic_DNA"/>
</dbReference>
<gene>
    <name evidence="1" type="ORF">DPMN_148855</name>
</gene>
<reference evidence="1" key="2">
    <citation type="submission" date="2020-11" db="EMBL/GenBank/DDBJ databases">
        <authorList>
            <person name="McCartney M.A."/>
            <person name="Auch B."/>
            <person name="Kono T."/>
            <person name="Mallez S."/>
            <person name="Becker A."/>
            <person name="Gohl D.M."/>
            <person name="Silverstein K.A.T."/>
            <person name="Koren S."/>
            <person name="Bechman K.B."/>
            <person name="Herman A."/>
            <person name="Abrahante J.E."/>
            <person name="Garbe J."/>
        </authorList>
    </citation>
    <scope>NUCLEOTIDE SEQUENCE</scope>
    <source>
        <strain evidence="1">Duluth1</strain>
        <tissue evidence="1">Whole animal</tissue>
    </source>
</reference>
<evidence type="ECO:0000313" key="2">
    <source>
        <dbReference type="Proteomes" id="UP000828390"/>
    </source>
</evidence>
<reference evidence="1" key="1">
    <citation type="journal article" date="2019" name="bioRxiv">
        <title>The Genome of the Zebra Mussel, Dreissena polymorpha: A Resource for Invasive Species Research.</title>
        <authorList>
            <person name="McCartney M.A."/>
            <person name="Auch B."/>
            <person name="Kono T."/>
            <person name="Mallez S."/>
            <person name="Zhang Y."/>
            <person name="Obille A."/>
            <person name="Becker A."/>
            <person name="Abrahante J.E."/>
            <person name="Garbe J."/>
            <person name="Badalamenti J.P."/>
            <person name="Herman A."/>
            <person name="Mangelson H."/>
            <person name="Liachko I."/>
            <person name="Sullivan S."/>
            <person name="Sone E.D."/>
            <person name="Koren S."/>
            <person name="Silverstein K.A.T."/>
            <person name="Beckman K.B."/>
            <person name="Gohl D.M."/>
        </authorList>
    </citation>
    <scope>NUCLEOTIDE SEQUENCE</scope>
    <source>
        <strain evidence="1">Duluth1</strain>
        <tissue evidence="1">Whole animal</tissue>
    </source>
</reference>
<sequence>MCVNTSSTPASRTHFLIPQKQATELNTRNKTSIPILDYRCARHNYTEEVFEDLTRCLDYDKRVDIL</sequence>
<keyword evidence="2" id="KW-1185">Reference proteome</keyword>
<accession>A0A9D4J1Y0</accession>
<comment type="caution">
    <text evidence="1">The sequence shown here is derived from an EMBL/GenBank/DDBJ whole genome shotgun (WGS) entry which is preliminary data.</text>
</comment>